<protein>
    <submittedName>
        <fullName evidence="3">Beta-barrel assembly-enhancing protease</fullName>
    </submittedName>
</protein>
<keyword evidence="3" id="KW-0645">Protease</keyword>
<dbReference type="InterPro" id="IPR051685">
    <property type="entry name" value="Ycf3/AcsC/BcsC/TPR_MFPF"/>
</dbReference>
<dbReference type="InterPro" id="IPR019734">
    <property type="entry name" value="TPR_rpt"/>
</dbReference>
<dbReference type="AlphaFoldDB" id="A0A1J5S2N5"/>
<accession>A0A1J5S2N5</accession>
<dbReference type="GO" id="GO:0006508">
    <property type="term" value="P:proteolysis"/>
    <property type="evidence" value="ECO:0007669"/>
    <property type="project" value="UniProtKB-KW"/>
</dbReference>
<dbReference type="PROSITE" id="PS50005">
    <property type="entry name" value="TPR"/>
    <property type="match status" value="1"/>
</dbReference>
<keyword evidence="1" id="KW-0677">Repeat</keyword>
<dbReference type="EMBL" id="MLJW01000072">
    <property type="protein sequence ID" value="OIR02665.1"/>
    <property type="molecule type" value="Genomic_DNA"/>
</dbReference>
<dbReference type="SUPFAM" id="SSF48452">
    <property type="entry name" value="TPR-like"/>
    <property type="match status" value="1"/>
</dbReference>
<gene>
    <name evidence="3" type="primary">bepA_31</name>
    <name evidence="3" type="ORF">GALL_151170</name>
</gene>
<keyword evidence="3" id="KW-0378">Hydrolase</keyword>
<sequence>MPHTASPRAAQALRTLRRTLVLLAFAGATALVAQPPQAHADGLSEARQLVAEGQLPQALAKVDALIAANPQDPQYAFLRGVILSAQHKTEEAIQVFTRLTEQYPELPEPYNNLAVLYARQGHDEKARAALDMAIRTNPDYATAYENLGDVEAALARKAYQKSLQLDASRKDAIESKLALIDKLLPTPKPAPPQAATPRP</sequence>
<comment type="caution">
    <text evidence="3">The sequence shown here is derived from an EMBL/GenBank/DDBJ whole genome shotgun (WGS) entry which is preliminary data.</text>
</comment>
<dbReference type="InterPro" id="IPR011990">
    <property type="entry name" value="TPR-like_helical_dom_sf"/>
</dbReference>
<dbReference type="SMART" id="SM00028">
    <property type="entry name" value="TPR"/>
    <property type="match status" value="2"/>
</dbReference>
<dbReference type="Gene3D" id="1.25.40.10">
    <property type="entry name" value="Tetratricopeptide repeat domain"/>
    <property type="match status" value="1"/>
</dbReference>
<evidence type="ECO:0000313" key="3">
    <source>
        <dbReference type="EMBL" id="OIR02665.1"/>
    </source>
</evidence>
<organism evidence="3">
    <name type="scientific">mine drainage metagenome</name>
    <dbReference type="NCBI Taxonomy" id="410659"/>
    <lineage>
        <taxon>unclassified sequences</taxon>
        <taxon>metagenomes</taxon>
        <taxon>ecological metagenomes</taxon>
    </lineage>
</organism>
<dbReference type="PANTHER" id="PTHR44943">
    <property type="entry name" value="CELLULOSE SYNTHASE OPERON PROTEIN C"/>
    <property type="match status" value="1"/>
</dbReference>
<dbReference type="Pfam" id="PF14559">
    <property type="entry name" value="TPR_19"/>
    <property type="match status" value="1"/>
</dbReference>
<name>A0A1J5S2N5_9ZZZZ</name>
<proteinExistence type="predicted"/>
<dbReference type="PANTHER" id="PTHR44943:SF8">
    <property type="entry name" value="TPR REPEAT-CONTAINING PROTEIN MJ0263"/>
    <property type="match status" value="1"/>
</dbReference>
<reference evidence="3" key="1">
    <citation type="submission" date="2016-10" db="EMBL/GenBank/DDBJ databases">
        <title>Sequence of Gallionella enrichment culture.</title>
        <authorList>
            <person name="Poehlein A."/>
            <person name="Muehling M."/>
            <person name="Daniel R."/>
        </authorList>
    </citation>
    <scope>NUCLEOTIDE SEQUENCE</scope>
</reference>
<evidence type="ECO:0000256" key="1">
    <source>
        <dbReference type="ARBA" id="ARBA00022737"/>
    </source>
</evidence>
<dbReference type="GO" id="GO:0008233">
    <property type="term" value="F:peptidase activity"/>
    <property type="evidence" value="ECO:0007669"/>
    <property type="project" value="UniProtKB-KW"/>
</dbReference>
<keyword evidence="2" id="KW-0802">TPR repeat</keyword>
<evidence type="ECO:0000256" key="2">
    <source>
        <dbReference type="ARBA" id="ARBA00022803"/>
    </source>
</evidence>